<dbReference type="AlphaFoldDB" id="A0AAV5V937"/>
<evidence type="ECO:0000256" key="2">
    <source>
        <dbReference type="ARBA" id="ARBA00022490"/>
    </source>
</evidence>
<gene>
    <name evidence="8" type="ORF">PFISCL1PPCAC_5721</name>
</gene>
<evidence type="ECO:0000256" key="6">
    <source>
        <dbReference type="SAM" id="Phobius"/>
    </source>
</evidence>
<keyword evidence="6" id="KW-0812">Transmembrane</keyword>
<dbReference type="GO" id="GO:0008017">
    <property type="term" value="F:microtubule binding"/>
    <property type="evidence" value="ECO:0007669"/>
    <property type="project" value="TreeGrafter"/>
</dbReference>
<evidence type="ECO:0000256" key="3">
    <source>
        <dbReference type="ARBA" id="ARBA00023054"/>
    </source>
</evidence>
<feature type="coiled-coil region" evidence="4">
    <location>
        <begin position="210"/>
        <end position="430"/>
    </location>
</feature>
<evidence type="ECO:0000256" key="1">
    <source>
        <dbReference type="ARBA" id="ARBA00004496"/>
    </source>
</evidence>
<dbReference type="Gene3D" id="1.10.418.10">
    <property type="entry name" value="Calponin-like domain"/>
    <property type="match status" value="1"/>
</dbReference>
<dbReference type="GO" id="GO:0030705">
    <property type="term" value="P:cytoskeleton-dependent intracellular transport"/>
    <property type="evidence" value="ECO:0007669"/>
    <property type="project" value="InterPro"/>
</dbReference>
<dbReference type="Proteomes" id="UP001432322">
    <property type="component" value="Unassembled WGS sequence"/>
</dbReference>
<keyword evidence="6" id="KW-1133">Transmembrane helix</keyword>
<reference evidence="8" key="1">
    <citation type="submission" date="2023-10" db="EMBL/GenBank/DDBJ databases">
        <title>Genome assembly of Pristionchus species.</title>
        <authorList>
            <person name="Yoshida K."/>
            <person name="Sommer R.J."/>
        </authorList>
    </citation>
    <scope>NUCLEOTIDE SEQUENCE</scope>
    <source>
        <strain evidence="8">RS5133</strain>
    </source>
</reference>
<dbReference type="CDD" id="cd22211">
    <property type="entry name" value="HkD_SF"/>
    <property type="match status" value="1"/>
</dbReference>
<dbReference type="GO" id="GO:0031122">
    <property type="term" value="P:cytoplasmic microtubule organization"/>
    <property type="evidence" value="ECO:0007669"/>
    <property type="project" value="TreeGrafter"/>
</dbReference>
<keyword evidence="6" id="KW-0472">Membrane</keyword>
<evidence type="ECO:0000313" key="9">
    <source>
        <dbReference type="Proteomes" id="UP001432322"/>
    </source>
</evidence>
<dbReference type="InterPro" id="IPR043936">
    <property type="entry name" value="HOOK_N"/>
</dbReference>
<keyword evidence="3 4" id="KW-0175">Coiled coil</keyword>
<evidence type="ECO:0000256" key="5">
    <source>
        <dbReference type="SAM" id="MobiDB-lite"/>
    </source>
</evidence>
<feature type="compositionally biased region" description="Low complexity" evidence="5">
    <location>
        <begin position="553"/>
        <end position="575"/>
    </location>
</feature>
<comment type="caution">
    <text evidence="8">The sequence shown here is derived from an EMBL/GenBank/DDBJ whole genome shotgun (WGS) entry which is preliminary data.</text>
</comment>
<accession>A0AAV5V937</accession>
<dbReference type="PANTHER" id="PTHR18947">
    <property type="entry name" value="HOOK PROTEINS"/>
    <property type="match status" value="1"/>
</dbReference>
<evidence type="ECO:0000256" key="4">
    <source>
        <dbReference type="SAM" id="Coils"/>
    </source>
</evidence>
<dbReference type="Pfam" id="PF19047">
    <property type="entry name" value="HOOK_N"/>
    <property type="match status" value="1"/>
</dbReference>
<keyword evidence="2" id="KW-0963">Cytoplasm</keyword>
<evidence type="ECO:0000259" key="7">
    <source>
        <dbReference type="Pfam" id="PF19047"/>
    </source>
</evidence>
<evidence type="ECO:0000313" key="8">
    <source>
        <dbReference type="EMBL" id="GMT14424.1"/>
    </source>
</evidence>
<name>A0AAV5V937_9BILA</name>
<dbReference type="PANTHER" id="PTHR18947:SF28">
    <property type="entry name" value="GIRDIN, ISOFORM A"/>
    <property type="match status" value="1"/>
</dbReference>
<feature type="region of interest" description="Disordered" evidence="5">
    <location>
        <begin position="551"/>
        <end position="575"/>
    </location>
</feature>
<keyword evidence="9" id="KW-1185">Reference proteome</keyword>
<dbReference type="InterPro" id="IPR036872">
    <property type="entry name" value="CH_dom_sf"/>
</dbReference>
<dbReference type="GO" id="GO:0051959">
    <property type="term" value="F:dynein light intermediate chain binding"/>
    <property type="evidence" value="ECO:0007669"/>
    <property type="project" value="TreeGrafter"/>
</dbReference>
<dbReference type="GO" id="GO:0005815">
    <property type="term" value="C:microtubule organizing center"/>
    <property type="evidence" value="ECO:0007669"/>
    <property type="project" value="TreeGrafter"/>
</dbReference>
<sequence length="631" mass="73236">MASDPEWDSTHLEEVNALLCWIHSLSFPNAEEVDIKSLRCGGPFASILRIVDCNFFDDEWVAQIGKYNEDSNWRLKETSLRKVYKRLDEYLRETGWDFNPEKWNINFEQIARPEGGLNGILHLLQLTVGVAFLSPNNSIFVANVNGLSSPVQHAIRNATVEVQKCFRDIQSPKPLTPLTDHDDSIPSLSLSTPNHSTNHSVAHNINHSFHYESEEKMKSLSEELDSMKGQIEEKDEAMRRMERKMGELQEKKTEEMRDLKQKLLDRENAYSELEYEKTVANEESRRLKDEIGELRTRLSESTRVEEDRFRREKSDLADEVLHLREKNEQLENRMRDYKEMMNQLKIEEQKNMAYREQLSELESGKETVKNMKQNIGGLQLTLEENHREIELLKAERDQAVSDRLELSEKLSVIEDEKRQLNVNLRRVQEQWSNGNGLERKPSLVEELACVVPDSRYIDDLKRELKAVKDHNVELESRVSRFSGAEEEVRELMSKCAEMTNGAMKMKKDQKEVEEKDLRIRELTVALDRMKVQHEQETRLMTSAVYEMGRQRLSSGLSPSDQSSTERSGTSSSRSFFRRQTQDNAFNLSVFHSLAWLMIALLVVVGVVLCQPLSISDALIHYTNRRQAPLYV</sequence>
<proteinExistence type="predicted"/>
<comment type="subcellular location">
    <subcellularLocation>
        <location evidence="1">Cytoplasm</location>
    </subcellularLocation>
</comment>
<organism evidence="8 9">
    <name type="scientific">Pristionchus fissidentatus</name>
    <dbReference type="NCBI Taxonomy" id="1538716"/>
    <lineage>
        <taxon>Eukaryota</taxon>
        <taxon>Metazoa</taxon>
        <taxon>Ecdysozoa</taxon>
        <taxon>Nematoda</taxon>
        <taxon>Chromadorea</taxon>
        <taxon>Rhabditida</taxon>
        <taxon>Rhabditina</taxon>
        <taxon>Diplogasteromorpha</taxon>
        <taxon>Diplogasteroidea</taxon>
        <taxon>Neodiplogasteridae</taxon>
        <taxon>Pristionchus</taxon>
    </lineage>
</organism>
<dbReference type="SUPFAM" id="SSF116907">
    <property type="entry name" value="Hook domain"/>
    <property type="match status" value="1"/>
</dbReference>
<feature type="transmembrane region" description="Helical" evidence="6">
    <location>
        <begin position="593"/>
        <end position="614"/>
    </location>
</feature>
<protein>
    <recommendedName>
        <fullName evidence="7">HOOK N-terminal domain-containing protein</fullName>
    </recommendedName>
</protein>
<dbReference type="EMBL" id="BTSY01000002">
    <property type="protein sequence ID" value="GMT14424.1"/>
    <property type="molecule type" value="Genomic_DNA"/>
</dbReference>
<feature type="domain" description="HOOK N-terminal" evidence="7">
    <location>
        <begin position="14"/>
        <end position="159"/>
    </location>
</feature>
<dbReference type="GO" id="GO:0005737">
    <property type="term" value="C:cytoplasm"/>
    <property type="evidence" value="ECO:0007669"/>
    <property type="project" value="UniProtKB-SubCell"/>
</dbReference>